<keyword evidence="1" id="KW-0802">TPR repeat</keyword>
<evidence type="ECO:0000313" key="5">
    <source>
        <dbReference type="Proteomes" id="UP000823598"/>
    </source>
</evidence>
<dbReference type="PANTHER" id="PTHR10098:SF108">
    <property type="entry name" value="TETRATRICOPEPTIDE REPEAT PROTEIN 28"/>
    <property type="match status" value="1"/>
</dbReference>
<accession>A0A9D9IPB7</accession>
<feature type="repeat" description="TPR" evidence="1">
    <location>
        <begin position="154"/>
        <end position="187"/>
    </location>
</feature>
<keyword evidence="2" id="KW-1133">Transmembrane helix</keyword>
<dbReference type="InterPro" id="IPR011990">
    <property type="entry name" value="TPR-like_helical_dom_sf"/>
</dbReference>
<dbReference type="Gene3D" id="1.10.10.10">
    <property type="entry name" value="Winged helix-like DNA-binding domain superfamily/Winged helix DNA-binding domain"/>
    <property type="match status" value="1"/>
</dbReference>
<sequence length="594" mass="68030">MRGFLIVVIAVACWQAMLASSLSEQYRKVLEETVATAAVEKEASFQSLRLRADSLMTLPASEHNVISTVRVVLDLCSLFYDETSYHKVINYVSYCRPLLEGILPDTGQAQSVYVDILNHYGMAYGSLQLGDLSVSAFEKALRVADKFGLEDKQAVLYNNIGNIYLRKAQYEEADSLFLKAVRINESGKNKKRLYINYNNLSVSAAERHNYNKALEYAFLAMHQLDAETDRSKRMLLQRNIAEIYMKNGEPSLALRNMREVIAYQEEHKELRHLADSYQTMAHIFDNSADSFAVYLHRAENAAKMSSSLMEIPSILLELGEYYSGRRDFVNSSRYFEEYASVKDSILSMEMKMHMQGLSNVYTKEAMQADRIEGLEEDVLKAGRRVKWVSVVSVCALIVAMVVSLRLLAVRRRKYFIKARSKLKEKLLHIQGMEAEKMRCAEALRAKDEAFAQNEKKRTVMALQALRVHEFTDSLSAGIKQLLLKLNVRDTETRKALRDVLYDISRMDNDSALKEFVSSFENINSRFYDSLSVVYPNLTARELRMCALLRLGLSSKEIAGITFREVRSVEAVRNRLRKKFGLEQSENLVDFLKRF</sequence>
<feature type="domain" description="HTH luxR-type" evidence="3">
    <location>
        <begin position="551"/>
        <end position="578"/>
    </location>
</feature>
<gene>
    <name evidence="4" type="ORF">IAB88_00620</name>
</gene>
<keyword evidence="2" id="KW-0812">Transmembrane</keyword>
<organism evidence="4 5">
    <name type="scientific">Candidatus Limisoma faecipullorum</name>
    <dbReference type="NCBI Taxonomy" id="2840854"/>
    <lineage>
        <taxon>Bacteria</taxon>
        <taxon>Pseudomonadati</taxon>
        <taxon>Bacteroidota</taxon>
        <taxon>Bacteroidia</taxon>
        <taxon>Bacteroidales</taxon>
        <taxon>Candidatus Limisoma</taxon>
    </lineage>
</organism>
<dbReference type="AlphaFoldDB" id="A0A9D9IPB7"/>
<dbReference type="SUPFAM" id="SSF48452">
    <property type="entry name" value="TPR-like"/>
    <property type="match status" value="1"/>
</dbReference>
<dbReference type="SMART" id="SM00421">
    <property type="entry name" value="HTH_LUXR"/>
    <property type="match status" value="1"/>
</dbReference>
<proteinExistence type="predicted"/>
<dbReference type="PROSITE" id="PS50005">
    <property type="entry name" value="TPR"/>
    <property type="match status" value="1"/>
</dbReference>
<keyword evidence="2" id="KW-0472">Membrane</keyword>
<protein>
    <submittedName>
        <fullName evidence="4">Tetratricopeptide repeat protein</fullName>
    </submittedName>
</protein>
<reference evidence="4" key="2">
    <citation type="journal article" date="2021" name="PeerJ">
        <title>Extensive microbial diversity within the chicken gut microbiome revealed by metagenomics and culture.</title>
        <authorList>
            <person name="Gilroy R."/>
            <person name="Ravi A."/>
            <person name="Getino M."/>
            <person name="Pursley I."/>
            <person name="Horton D.L."/>
            <person name="Alikhan N.F."/>
            <person name="Baker D."/>
            <person name="Gharbi K."/>
            <person name="Hall N."/>
            <person name="Watson M."/>
            <person name="Adriaenssens E.M."/>
            <person name="Foster-Nyarko E."/>
            <person name="Jarju S."/>
            <person name="Secka A."/>
            <person name="Antonio M."/>
            <person name="Oren A."/>
            <person name="Chaudhuri R.R."/>
            <person name="La Ragione R."/>
            <person name="Hildebrand F."/>
            <person name="Pallen M.J."/>
        </authorList>
    </citation>
    <scope>NUCLEOTIDE SEQUENCE</scope>
    <source>
        <strain evidence="4">6919</strain>
    </source>
</reference>
<dbReference type="PROSITE" id="PS00622">
    <property type="entry name" value="HTH_LUXR_1"/>
    <property type="match status" value="1"/>
</dbReference>
<dbReference type="InterPro" id="IPR036388">
    <property type="entry name" value="WH-like_DNA-bd_sf"/>
</dbReference>
<dbReference type="InterPro" id="IPR000792">
    <property type="entry name" value="Tscrpt_reg_LuxR_C"/>
</dbReference>
<name>A0A9D9IPB7_9BACT</name>
<evidence type="ECO:0000256" key="1">
    <source>
        <dbReference type="PROSITE-ProRule" id="PRU00339"/>
    </source>
</evidence>
<evidence type="ECO:0000313" key="4">
    <source>
        <dbReference type="EMBL" id="MBO8475479.1"/>
    </source>
</evidence>
<dbReference type="GO" id="GO:0003677">
    <property type="term" value="F:DNA binding"/>
    <property type="evidence" value="ECO:0007669"/>
    <property type="project" value="InterPro"/>
</dbReference>
<reference evidence="4" key="1">
    <citation type="submission" date="2020-10" db="EMBL/GenBank/DDBJ databases">
        <authorList>
            <person name="Gilroy R."/>
        </authorList>
    </citation>
    <scope>NUCLEOTIDE SEQUENCE</scope>
    <source>
        <strain evidence="4">6919</strain>
    </source>
</reference>
<dbReference type="GO" id="GO:0006355">
    <property type="term" value="P:regulation of DNA-templated transcription"/>
    <property type="evidence" value="ECO:0007669"/>
    <property type="project" value="InterPro"/>
</dbReference>
<dbReference type="Pfam" id="PF13424">
    <property type="entry name" value="TPR_12"/>
    <property type="match status" value="1"/>
</dbReference>
<dbReference type="SUPFAM" id="SSF46894">
    <property type="entry name" value="C-terminal effector domain of the bipartite response regulators"/>
    <property type="match status" value="1"/>
</dbReference>
<dbReference type="Proteomes" id="UP000823598">
    <property type="component" value="Unassembled WGS sequence"/>
</dbReference>
<dbReference type="SMART" id="SM00028">
    <property type="entry name" value="TPR"/>
    <property type="match status" value="3"/>
</dbReference>
<dbReference type="InterPro" id="IPR016032">
    <property type="entry name" value="Sig_transdc_resp-reg_C-effctor"/>
</dbReference>
<feature type="transmembrane region" description="Helical" evidence="2">
    <location>
        <begin position="387"/>
        <end position="408"/>
    </location>
</feature>
<evidence type="ECO:0000256" key="2">
    <source>
        <dbReference type="SAM" id="Phobius"/>
    </source>
</evidence>
<evidence type="ECO:0000259" key="3">
    <source>
        <dbReference type="PROSITE" id="PS00622"/>
    </source>
</evidence>
<dbReference type="InterPro" id="IPR019734">
    <property type="entry name" value="TPR_rpt"/>
</dbReference>
<dbReference type="Gene3D" id="1.25.40.10">
    <property type="entry name" value="Tetratricopeptide repeat domain"/>
    <property type="match status" value="1"/>
</dbReference>
<comment type="caution">
    <text evidence="4">The sequence shown here is derived from an EMBL/GenBank/DDBJ whole genome shotgun (WGS) entry which is preliminary data.</text>
</comment>
<dbReference type="EMBL" id="JADIMC010000010">
    <property type="protein sequence ID" value="MBO8475479.1"/>
    <property type="molecule type" value="Genomic_DNA"/>
</dbReference>
<dbReference type="PANTHER" id="PTHR10098">
    <property type="entry name" value="RAPSYN-RELATED"/>
    <property type="match status" value="1"/>
</dbReference>